<dbReference type="Proteomes" id="UP001367676">
    <property type="component" value="Unassembled WGS sequence"/>
</dbReference>
<dbReference type="GO" id="GO:0042073">
    <property type="term" value="P:intraciliary transport"/>
    <property type="evidence" value="ECO:0007669"/>
    <property type="project" value="UniProtKB-UniRule"/>
</dbReference>
<evidence type="ECO:0000256" key="9">
    <source>
        <dbReference type="ARBA" id="ARBA00022833"/>
    </source>
</evidence>
<dbReference type="InterPro" id="IPR057992">
    <property type="entry name" value="TPR_SYVN1_N"/>
</dbReference>
<keyword evidence="3" id="KW-0808">Transferase</keyword>
<evidence type="ECO:0000256" key="13">
    <source>
        <dbReference type="SAM" id="Phobius"/>
    </source>
</evidence>
<evidence type="ECO:0000256" key="2">
    <source>
        <dbReference type="ARBA" id="ARBA00004906"/>
    </source>
</evidence>
<evidence type="ECO:0000256" key="7">
    <source>
        <dbReference type="ARBA" id="ARBA00022771"/>
    </source>
</evidence>
<keyword evidence="11 13" id="KW-0472">Membrane</keyword>
<evidence type="ECO:0000256" key="11">
    <source>
        <dbReference type="ARBA" id="ARBA00023136"/>
    </source>
</evidence>
<dbReference type="Pfam" id="PF25563">
    <property type="entry name" value="TPR_SYVN1_N"/>
    <property type="match status" value="1"/>
</dbReference>
<keyword evidence="7" id="KW-0863">Zinc-finger</keyword>
<keyword evidence="6" id="KW-0677">Repeat</keyword>
<evidence type="ECO:0000256" key="1">
    <source>
        <dbReference type="ARBA" id="ARBA00004370"/>
    </source>
</evidence>
<feature type="transmembrane region" description="Helical" evidence="13">
    <location>
        <begin position="96"/>
        <end position="119"/>
    </location>
</feature>
<evidence type="ECO:0000313" key="16">
    <source>
        <dbReference type="Proteomes" id="UP001367676"/>
    </source>
</evidence>
<keyword evidence="12" id="KW-0969">Cilium</keyword>
<dbReference type="SUPFAM" id="SSF48452">
    <property type="entry name" value="TPR-like"/>
    <property type="match status" value="1"/>
</dbReference>
<dbReference type="PANTHER" id="PTHR20931">
    <property type="entry name" value="TETRATRICOPEPTIDE REPEAT PROTEIN 30"/>
    <property type="match status" value="1"/>
</dbReference>
<dbReference type="GO" id="GO:0005879">
    <property type="term" value="C:axonemal microtubule"/>
    <property type="evidence" value="ECO:0007669"/>
    <property type="project" value="UniProtKB-UniRule"/>
</dbReference>
<comment type="similarity">
    <text evidence="12">Belongs to the TTC30/dfy-1/fleer family.</text>
</comment>
<keyword evidence="16" id="KW-1185">Reference proteome</keyword>
<organism evidence="15 16">
    <name type="scientific">Parthenolecanium corni</name>
    <dbReference type="NCBI Taxonomy" id="536013"/>
    <lineage>
        <taxon>Eukaryota</taxon>
        <taxon>Metazoa</taxon>
        <taxon>Ecdysozoa</taxon>
        <taxon>Arthropoda</taxon>
        <taxon>Hexapoda</taxon>
        <taxon>Insecta</taxon>
        <taxon>Pterygota</taxon>
        <taxon>Neoptera</taxon>
        <taxon>Paraneoptera</taxon>
        <taxon>Hemiptera</taxon>
        <taxon>Sternorrhyncha</taxon>
        <taxon>Coccoidea</taxon>
        <taxon>Coccidae</taxon>
        <taxon>Parthenolecanium</taxon>
    </lineage>
</organism>
<keyword evidence="12" id="KW-0966">Cell projection</keyword>
<evidence type="ECO:0000256" key="3">
    <source>
        <dbReference type="ARBA" id="ARBA00022679"/>
    </source>
</evidence>
<gene>
    <name evidence="15" type="ORF">V9T40_003661</name>
</gene>
<feature type="transmembrane region" description="Helical" evidence="13">
    <location>
        <begin position="63"/>
        <end position="84"/>
    </location>
</feature>
<evidence type="ECO:0000256" key="6">
    <source>
        <dbReference type="ARBA" id="ARBA00022737"/>
    </source>
</evidence>
<evidence type="ECO:0000256" key="8">
    <source>
        <dbReference type="ARBA" id="ARBA00022803"/>
    </source>
</evidence>
<dbReference type="InterPro" id="IPR011990">
    <property type="entry name" value="TPR-like_helical_dom_sf"/>
</dbReference>
<comment type="caution">
    <text evidence="15">The sequence shown here is derived from an EMBL/GenBank/DDBJ whole genome shotgun (WGS) entry which is preliminary data.</text>
</comment>
<name>A0AAN9YAB7_9HEMI</name>
<dbReference type="Gene3D" id="1.25.40.10">
    <property type="entry name" value="Tetratricopeptide repeat domain"/>
    <property type="match status" value="1"/>
</dbReference>
<keyword evidence="5" id="KW-0479">Metal-binding</keyword>
<reference evidence="15 16" key="1">
    <citation type="submission" date="2024-03" db="EMBL/GenBank/DDBJ databases">
        <title>Adaptation during the transition from Ophiocordyceps entomopathogen to insect associate is accompanied by gene loss and intensified selection.</title>
        <authorList>
            <person name="Ward C.M."/>
            <person name="Onetto C.A."/>
            <person name="Borneman A.R."/>
        </authorList>
    </citation>
    <scope>NUCLEOTIDE SEQUENCE [LARGE SCALE GENOMIC DNA]</scope>
    <source>
        <strain evidence="15">AWRI1</strain>
        <tissue evidence="15">Single Adult Female</tissue>
    </source>
</reference>
<protein>
    <recommendedName>
        <fullName evidence="12">Tetratricopeptide repeat protein 30</fullName>
    </recommendedName>
</protein>
<dbReference type="GO" id="GO:0120170">
    <property type="term" value="F:intraciliary transport particle B binding"/>
    <property type="evidence" value="ECO:0007669"/>
    <property type="project" value="TreeGrafter"/>
</dbReference>
<dbReference type="GO" id="GO:0030992">
    <property type="term" value="C:intraciliary transport particle B"/>
    <property type="evidence" value="ECO:0007669"/>
    <property type="project" value="TreeGrafter"/>
</dbReference>
<sequence length="275" mass="31880">MALTVVVIGNAYVQKKQFYPSVVYITKSNPSMAVIYLQALIIIWLMGKLMQKLFFGELRAAEIEYAILLTVVVNTTIKYILHVIDMNREVFWENKAVFLLHIEVFIGQAALSLLAYCYFQTQDFVNASNCYEQLSTLFPEEVHYKLYYAQSLYQACLYDEAMKVTNLIKNPNYQKEYLYNFLDALIIQQSAPAEAYRKFDEIATRQIDLLRKATKTVQEARETRDDGAVKKAVVDYEDTLENKELNMPRNGRWARDGGDLPQVQDLQEGIFVFCF</sequence>
<dbReference type="AlphaFoldDB" id="A0AAN9YAB7"/>
<keyword evidence="4 13" id="KW-0812">Transmembrane</keyword>
<keyword evidence="12" id="KW-0970">Cilium biogenesis/degradation</keyword>
<evidence type="ECO:0000256" key="12">
    <source>
        <dbReference type="RuleBase" id="RU367070"/>
    </source>
</evidence>
<dbReference type="EMBL" id="JBBCAQ010000006">
    <property type="protein sequence ID" value="KAK7603662.1"/>
    <property type="molecule type" value="Genomic_DNA"/>
</dbReference>
<evidence type="ECO:0000256" key="4">
    <source>
        <dbReference type="ARBA" id="ARBA00022692"/>
    </source>
</evidence>
<dbReference type="PANTHER" id="PTHR20931:SF0">
    <property type="entry name" value="TETRATRICOPEPTIDE REPEAT PROTEIN 30"/>
    <property type="match status" value="1"/>
</dbReference>
<accession>A0AAN9YAB7</accession>
<proteinExistence type="inferred from homology"/>
<evidence type="ECO:0000259" key="14">
    <source>
        <dbReference type="Pfam" id="PF25563"/>
    </source>
</evidence>
<comment type="subcellular location">
    <subcellularLocation>
        <location evidence="12">Cell projection</location>
        <location evidence="12">Cilium</location>
    </subcellularLocation>
    <subcellularLocation>
        <location evidence="1">Membrane</location>
    </subcellularLocation>
</comment>
<keyword evidence="8 12" id="KW-0802">TPR repeat</keyword>
<evidence type="ECO:0000256" key="10">
    <source>
        <dbReference type="ARBA" id="ARBA00022989"/>
    </source>
</evidence>
<feature type="domain" description="E3 ubiquitin-protein ligase synoviolin-like TPR repeats" evidence="14">
    <location>
        <begin position="1"/>
        <end position="64"/>
    </location>
</feature>
<evidence type="ECO:0000256" key="5">
    <source>
        <dbReference type="ARBA" id="ARBA00022723"/>
    </source>
</evidence>
<keyword evidence="10 13" id="KW-1133">Transmembrane helix</keyword>
<keyword evidence="9" id="KW-0862">Zinc</keyword>
<evidence type="ECO:0000313" key="15">
    <source>
        <dbReference type="EMBL" id="KAK7603662.1"/>
    </source>
</evidence>
<dbReference type="InterPro" id="IPR039941">
    <property type="entry name" value="TT30"/>
</dbReference>
<comment type="function">
    <text evidence="12">Required for polyglutamylation of axonemal tubulin. Plays a role in anterograde intraflagellar transport (IFT), the process by which cilia precursors are transported from the base of the cilium to the site of their incorporation at the tip.</text>
</comment>
<comment type="pathway">
    <text evidence="2">Protein modification; protein ubiquitination.</text>
</comment>